<dbReference type="InterPro" id="IPR041854">
    <property type="entry name" value="BFD-like_2Fe2S-bd_dom_sf"/>
</dbReference>
<evidence type="ECO:0000313" key="1">
    <source>
        <dbReference type="EMBL" id="AHF08470.1"/>
    </source>
</evidence>
<evidence type="ECO:0000313" key="2">
    <source>
        <dbReference type="Proteomes" id="UP000010847"/>
    </source>
</evidence>
<organism evidence="1 2">
    <name type="scientific">Desulfitobacterium metallireducens DSM 15288</name>
    <dbReference type="NCBI Taxonomy" id="871968"/>
    <lineage>
        <taxon>Bacteria</taxon>
        <taxon>Bacillati</taxon>
        <taxon>Bacillota</taxon>
        <taxon>Clostridia</taxon>
        <taxon>Eubacteriales</taxon>
        <taxon>Desulfitobacteriaceae</taxon>
        <taxon>Desulfitobacterium</taxon>
    </lineage>
</organism>
<protein>
    <submittedName>
        <fullName evidence="1">Uncharacterized protein</fullName>
    </submittedName>
</protein>
<dbReference type="Gene3D" id="1.10.10.1100">
    <property type="entry name" value="BFD-like [2Fe-2S]-binding domain"/>
    <property type="match status" value="1"/>
</dbReference>
<proteinExistence type="predicted"/>
<sequence>MKNIFSPTPICYCLNVTEEEILYHVAEAYR</sequence>
<gene>
    <name evidence="1" type="ORF">DESME_04380</name>
</gene>
<dbReference type="HOGENOM" id="CLU_3403175_0_0_9"/>
<name>W0EC67_9FIRM</name>
<dbReference type="Proteomes" id="UP000010847">
    <property type="component" value="Chromosome"/>
</dbReference>
<accession>W0EC67</accession>
<dbReference type="AlphaFoldDB" id="W0EC67"/>
<dbReference type="KEGG" id="dmt:DESME_04380"/>
<keyword evidence="2" id="KW-1185">Reference proteome</keyword>
<dbReference type="EMBL" id="CP007032">
    <property type="protein sequence ID" value="AHF08470.1"/>
    <property type="molecule type" value="Genomic_DNA"/>
</dbReference>
<reference evidence="1 2" key="1">
    <citation type="submission" date="2013-12" db="EMBL/GenBank/DDBJ databases">
        <authorList>
            <consortium name="DOE Joint Genome Institute"/>
            <person name="Smidt H."/>
            <person name="Huntemann M."/>
            <person name="Han J."/>
            <person name="Chen A."/>
            <person name="Kyrpides N."/>
            <person name="Mavromatis K."/>
            <person name="Markowitz V."/>
            <person name="Palaniappan K."/>
            <person name="Ivanova N."/>
            <person name="Schaumberg A."/>
            <person name="Pati A."/>
            <person name="Liolios K."/>
            <person name="Nordberg H.P."/>
            <person name="Cantor M.N."/>
            <person name="Hua S.X."/>
            <person name="Woyke T."/>
        </authorList>
    </citation>
    <scope>NUCLEOTIDE SEQUENCE [LARGE SCALE GENOMIC DNA]</scope>
    <source>
        <strain evidence="2">DSM 15288</strain>
    </source>
</reference>
<dbReference type="STRING" id="871968.DESME_04380"/>